<feature type="transmembrane region" description="Helical" evidence="1">
    <location>
        <begin position="27"/>
        <end position="45"/>
    </location>
</feature>
<protein>
    <submittedName>
        <fullName evidence="2">Uncharacterized protein</fullName>
    </submittedName>
</protein>
<name>A0ABV7Y050_9FLAO</name>
<keyword evidence="3" id="KW-1185">Reference proteome</keyword>
<dbReference type="RefSeq" id="WP_378170906.1">
    <property type="nucleotide sequence ID" value="NZ_JBHRYO010000002.1"/>
</dbReference>
<sequence length="141" mass="16557">MSEKQGLRYFTIFVLVESRITGKQINVLYYIKIAGLFLVLFHLLIHKADYSSFSTTVLNTFHNFQTDSHQKCNKTYLEENNKVPLKCNSNYCSSFSSFFTASFPSFGFEKFMGKEVGDRFFLYDDAPYYSFFYSIWIPPKI</sequence>
<organism evidence="2 3">
    <name type="scientific">Chryseobacterium tructae</name>
    <dbReference type="NCBI Taxonomy" id="1037380"/>
    <lineage>
        <taxon>Bacteria</taxon>
        <taxon>Pseudomonadati</taxon>
        <taxon>Bacteroidota</taxon>
        <taxon>Flavobacteriia</taxon>
        <taxon>Flavobacteriales</taxon>
        <taxon>Weeksellaceae</taxon>
        <taxon>Chryseobacterium group</taxon>
        <taxon>Chryseobacterium</taxon>
    </lineage>
</organism>
<keyword evidence="1" id="KW-0812">Transmembrane</keyword>
<evidence type="ECO:0000313" key="3">
    <source>
        <dbReference type="Proteomes" id="UP001595735"/>
    </source>
</evidence>
<reference evidence="3" key="1">
    <citation type="journal article" date="2019" name="Int. J. Syst. Evol. Microbiol.">
        <title>The Global Catalogue of Microorganisms (GCM) 10K type strain sequencing project: providing services to taxonomists for standard genome sequencing and annotation.</title>
        <authorList>
            <consortium name="The Broad Institute Genomics Platform"/>
            <consortium name="The Broad Institute Genome Sequencing Center for Infectious Disease"/>
            <person name="Wu L."/>
            <person name="Ma J."/>
        </authorList>
    </citation>
    <scope>NUCLEOTIDE SEQUENCE [LARGE SCALE GENOMIC DNA]</scope>
    <source>
        <strain evidence="3">CECT 7798</strain>
    </source>
</reference>
<evidence type="ECO:0000313" key="2">
    <source>
        <dbReference type="EMBL" id="MFC3758626.1"/>
    </source>
</evidence>
<keyword evidence="1" id="KW-1133">Transmembrane helix</keyword>
<keyword evidence="1" id="KW-0472">Membrane</keyword>
<proteinExistence type="predicted"/>
<gene>
    <name evidence="2" type="ORF">ACFONJ_21805</name>
</gene>
<evidence type="ECO:0000256" key="1">
    <source>
        <dbReference type="SAM" id="Phobius"/>
    </source>
</evidence>
<dbReference type="Proteomes" id="UP001595735">
    <property type="component" value="Unassembled WGS sequence"/>
</dbReference>
<accession>A0ABV7Y050</accession>
<comment type="caution">
    <text evidence="2">The sequence shown here is derived from an EMBL/GenBank/DDBJ whole genome shotgun (WGS) entry which is preliminary data.</text>
</comment>
<dbReference type="EMBL" id="JBHRYO010000002">
    <property type="protein sequence ID" value="MFC3758626.1"/>
    <property type="molecule type" value="Genomic_DNA"/>
</dbReference>